<keyword evidence="1" id="KW-0378">Hydrolase</keyword>
<dbReference type="SUPFAM" id="SSF55031">
    <property type="entry name" value="Bacterial exopeptidase dimerisation domain"/>
    <property type="match status" value="1"/>
</dbReference>
<organism evidence="3 4">
    <name type="scientific">Janthinobacterium fluminis</name>
    <dbReference type="NCBI Taxonomy" id="2987524"/>
    <lineage>
        <taxon>Bacteria</taxon>
        <taxon>Pseudomonadati</taxon>
        <taxon>Pseudomonadota</taxon>
        <taxon>Betaproteobacteria</taxon>
        <taxon>Burkholderiales</taxon>
        <taxon>Oxalobacteraceae</taxon>
        <taxon>Janthinobacterium</taxon>
    </lineage>
</organism>
<dbReference type="NCBIfam" id="TIGR01891">
    <property type="entry name" value="amidohydrolases"/>
    <property type="match status" value="1"/>
</dbReference>
<dbReference type="PANTHER" id="PTHR11014:SF63">
    <property type="entry name" value="METALLOPEPTIDASE, PUTATIVE (AFU_ORTHOLOGUE AFUA_6G09600)-RELATED"/>
    <property type="match status" value="1"/>
</dbReference>
<dbReference type="Gene3D" id="3.30.70.360">
    <property type="match status" value="1"/>
</dbReference>
<keyword evidence="4" id="KW-1185">Reference proteome</keyword>
<sequence length="383" mass="41027">MTDDQIVEVMRSCRRALHARPETAFEEHATARLLAETLRAHGIDVFEGVGRTGLVAVLRNGAGPSIGLRADMDALPVQEANSFGHRSVHDGKMHACGHDGHAAMLLGAALHLNANRDWRGTVHCIFQPAEEALGGGKVMVEEGLFERFPCDAVYGLHNWPGLPAGSFAVNHGPMMAAFDTFEISVDGKGSHAAMPEKGIDSLVIASEIVLALQTIVSRRLAPQVPAVVTVTQIHGGDAWNVIPAQAVLRGTVRCFSEPVQRQIHGLIGEIAGAAAAMHGGRATLTYHYAYPPTINSDAETDLAIAAATQTVGADKVIYDCQPSMASEDFSFMLRVKRGAYIWMGVDGDVPSATLHNPHYDFNDDTLVVGMRYWHNLVLACGAA</sequence>
<dbReference type="PANTHER" id="PTHR11014">
    <property type="entry name" value="PEPTIDASE M20 FAMILY MEMBER"/>
    <property type="match status" value="1"/>
</dbReference>
<dbReference type="InterPro" id="IPR002933">
    <property type="entry name" value="Peptidase_M20"/>
</dbReference>
<dbReference type="Pfam" id="PF01546">
    <property type="entry name" value="Peptidase_M20"/>
    <property type="match status" value="1"/>
</dbReference>
<dbReference type="SUPFAM" id="SSF53187">
    <property type="entry name" value="Zn-dependent exopeptidases"/>
    <property type="match status" value="1"/>
</dbReference>
<reference evidence="3 4" key="1">
    <citation type="submission" date="2022-10" db="EMBL/GenBank/DDBJ databases">
        <title>Janthinobacterium sp. hw3 Genome sequencing.</title>
        <authorList>
            <person name="Park S."/>
        </authorList>
    </citation>
    <scope>NUCLEOTIDE SEQUENCE [LARGE SCALE GENOMIC DNA]</scope>
    <source>
        <strain evidence="4">hw3</strain>
    </source>
</reference>
<evidence type="ECO:0000313" key="3">
    <source>
        <dbReference type="EMBL" id="MDC8757950.1"/>
    </source>
</evidence>
<dbReference type="InterPro" id="IPR036264">
    <property type="entry name" value="Bact_exopeptidase_dim_dom"/>
</dbReference>
<dbReference type="Gene3D" id="3.40.630.10">
    <property type="entry name" value="Zn peptidases"/>
    <property type="match status" value="1"/>
</dbReference>
<dbReference type="CDD" id="cd05666">
    <property type="entry name" value="M20_Acy1-like"/>
    <property type="match status" value="1"/>
</dbReference>
<evidence type="ECO:0000256" key="1">
    <source>
        <dbReference type="ARBA" id="ARBA00022801"/>
    </source>
</evidence>
<name>A0ABT5JZT6_9BURK</name>
<gene>
    <name evidence="3" type="ORF">OIK44_10150</name>
</gene>
<dbReference type="InterPro" id="IPR011650">
    <property type="entry name" value="Peptidase_M20_dimer"/>
</dbReference>
<evidence type="ECO:0000259" key="2">
    <source>
        <dbReference type="Pfam" id="PF07687"/>
    </source>
</evidence>
<dbReference type="InterPro" id="IPR017439">
    <property type="entry name" value="Amidohydrolase"/>
</dbReference>
<proteinExistence type="predicted"/>
<dbReference type="PIRSF" id="PIRSF005962">
    <property type="entry name" value="Pept_M20D_amidohydro"/>
    <property type="match status" value="1"/>
</dbReference>
<dbReference type="RefSeq" id="WP_273670624.1">
    <property type="nucleotide sequence ID" value="NZ_JAQQXR010000003.1"/>
</dbReference>
<dbReference type="EMBL" id="JAQQXR010000003">
    <property type="protein sequence ID" value="MDC8757950.1"/>
    <property type="molecule type" value="Genomic_DNA"/>
</dbReference>
<dbReference type="Pfam" id="PF07687">
    <property type="entry name" value="M20_dimer"/>
    <property type="match status" value="1"/>
</dbReference>
<protein>
    <submittedName>
        <fullName evidence="3">M20 family metallopeptidase</fullName>
    </submittedName>
</protein>
<dbReference type="Proteomes" id="UP001221208">
    <property type="component" value="Unassembled WGS sequence"/>
</dbReference>
<evidence type="ECO:0000313" key="4">
    <source>
        <dbReference type="Proteomes" id="UP001221208"/>
    </source>
</evidence>
<accession>A0ABT5JZT6</accession>
<comment type="caution">
    <text evidence="3">The sequence shown here is derived from an EMBL/GenBank/DDBJ whole genome shotgun (WGS) entry which is preliminary data.</text>
</comment>
<feature type="domain" description="Peptidase M20 dimerisation" evidence="2">
    <location>
        <begin position="180"/>
        <end position="256"/>
    </location>
</feature>